<proteinExistence type="predicted"/>
<organism evidence="5 6">
    <name type="scientific">Pedobacter agri</name>
    <dbReference type="NCBI Taxonomy" id="454586"/>
    <lineage>
        <taxon>Bacteria</taxon>
        <taxon>Pseudomonadati</taxon>
        <taxon>Bacteroidota</taxon>
        <taxon>Sphingobacteriia</taxon>
        <taxon>Sphingobacteriales</taxon>
        <taxon>Sphingobacteriaceae</taxon>
        <taxon>Pedobacter</taxon>
    </lineage>
</organism>
<sequence length="70" mass="7812">MYENRSSILTEKQYKVLQLVAEGLTNAEIGEKLSISKRTVEGIRAELMVITKTKNTAALISHCFRCGILV</sequence>
<dbReference type="InterPro" id="IPR036388">
    <property type="entry name" value="WH-like_DNA-bd_sf"/>
</dbReference>
<dbReference type="PANTHER" id="PTHR44688:SF16">
    <property type="entry name" value="DNA-BINDING TRANSCRIPTIONAL ACTIVATOR DEVR_DOSR"/>
    <property type="match status" value="1"/>
</dbReference>
<dbReference type="PROSITE" id="PS50043">
    <property type="entry name" value="HTH_LUXR_2"/>
    <property type="match status" value="1"/>
</dbReference>
<dbReference type="RefSeq" id="WP_238533799.1">
    <property type="nucleotide sequence ID" value="NZ_JAPJUH010000008.1"/>
</dbReference>
<name>A0A9X3DJT0_9SPHI</name>
<dbReference type="PRINTS" id="PR00038">
    <property type="entry name" value="HTHLUXR"/>
</dbReference>
<dbReference type="InterPro" id="IPR000792">
    <property type="entry name" value="Tscrpt_reg_LuxR_C"/>
</dbReference>
<accession>A0A9X3DJT0</accession>
<evidence type="ECO:0000256" key="2">
    <source>
        <dbReference type="ARBA" id="ARBA00023125"/>
    </source>
</evidence>
<dbReference type="Pfam" id="PF00196">
    <property type="entry name" value="GerE"/>
    <property type="match status" value="1"/>
</dbReference>
<comment type="caution">
    <text evidence="5">The sequence shown here is derived from an EMBL/GenBank/DDBJ whole genome shotgun (WGS) entry which is preliminary data.</text>
</comment>
<evidence type="ECO:0000259" key="4">
    <source>
        <dbReference type="PROSITE" id="PS50043"/>
    </source>
</evidence>
<evidence type="ECO:0000313" key="6">
    <source>
        <dbReference type="Proteomes" id="UP001142592"/>
    </source>
</evidence>
<dbReference type="EMBL" id="JAPJUH010000008">
    <property type="protein sequence ID" value="MCX3267525.1"/>
    <property type="molecule type" value="Genomic_DNA"/>
</dbReference>
<evidence type="ECO:0000256" key="3">
    <source>
        <dbReference type="ARBA" id="ARBA00023163"/>
    </source>
</evidence>
<dbReference type="Proteomes" id="UP001142592">
    <property type="component" value="Unassembled WGS sequence"/>
</dbReference>
<keyword evidence="3" id="KW-0804">Transcription</keyword>
<evidence type="ECO:0000256" key="1">
    <source>
        <dbReference type="ARBA" id="ARBA00023015"/>
    </source>
</evidence>
<dbReference type="Gene3D" id="1.10.10.10">
    <property type="entry name" value="Winged helix-like DNA-binding domain superfamily/Winged helix DNA-binding domain"/>
    <property type="match status" value="1"/>
</dbReference>
<dbReference type="GO" id="GO:0003677">
    <property type="term" value="F:DNA binding"/>
    <property type="evidence" value="ECO:0007669"/>
    <property type="project" value="UniProtKB-KW"/>
</dbReference>
<dbReference type="PANTHER" id="PTHR44688">
    <property type="entry name" value="DNA-BINDING TRANSCRIPTIONAL ACTIVATOR DEVR_DOSR"/>
    <property type="match status" value="1"/>
</dbReference>
<evidence type="ECO:0000313" key="5">
    <source>
        <dbReference type="EMBL" id="MCX3267525.1"/>
    </source>
</evidence>
<reference evidence="5" key="1">
    <citation type="submission" date="2022-11" db="EMBL/GenBank/DDBJ databases">
        <authorList>
            <person name="Graham C."/>
            <person name="Newman J.D."/>
        </authorList>
    </citation>
    <scope>NUCLEOTIDE SEQUENCE</scope>
    <source>
        <strain evidence="5">DSM 19486</strain>
    </source>
</reference>
<keyword evidence="6" id="KW-1185">Reference proteome</keyword>
<dbReference type="InterPro" id="IPR016032">
    <property type="entry name" value="Sig_transdc_resp-reg_C-effctor"/>
</dbReference>
<dbReference type="SUPFAM" id="SSF46894">
    <property type="entry name" value="C-terminal effector domain of the bipartite response regulators"/>
    <property type="match status" value="1"/>
</dbReference>
<keyword evidence="2" id="KW-0238">DNA-binding</keyword>
<dbReference type="SMART" id="SM00421">
    <property type="entry name" value="HTH_LUXR"/>
    <property type="match status" value="1"/>
</dbReference>
<dbReference type="GO" id="GO:0006355">
    <property type="term" value="P:regulation of DNA-templated transcription"/>
    <property type="evidence" value="ECO:0007669"/>
    <property type="project" value="InterPro"/>
</dbReference>
<feature type="domain" description="HTH luxR-type" evidence="4">
    <location>
        <begin position="2"/>
        <end position="67"/>
    </location>
</feature>
<keyword evidence="1" id="KW-0805">Transcription regulation</keyword>
<dbReference type="AlphaFoldDB" id="A0A9X3DJT0"/>
<protein>
    <submittedName>
        <fullName evidence="5">Helix-turn-helix transcriptional regulator</fullName>
    </submittedName>
</protein>
<gene>
    <name evidence="5" type="ORF">OQZ29_22385</name>
</gene>